<dbReference type="RefSeq" id="WP_203152317.1">
    <property type="nucleotide sequence ID" value="NZ_JAEVHL010000414.1"/>
</dbReference>
<dbReference type="InterPro" id="IPR050832">
    <property type="entry name" value="Bact_Acetyltransf"/>
</dbReference>
<protein>
    <submittedName>
        <fullName evidence="5">GNAT family N-acetyltransferase</fullName>
    </submittedName>
</protein>
<sequence length="195" mass="20960">MIDGGHLDRVGRPVTLRPIDDDNWRAVADVAPRDDQRRFVAALGARYLLLSMRSEVWNSLAVYADETVVGHVMWGVDDDGSHWIGGMLIDAAEQGKGVGRATVQTLAPWLAAREGIPPVRLSYHPDNTPAAALYESLGFHPTGALDDDELIAERTREPRDPALPVATQGVSSRISTTETARSPGWSARPSGGGTG</sequence>
<dbReference type="PANTHER" id="PTHR43877">
    <property type="entry name" value="AMINOALKYLPHOSPHONATE N-ACETYLTRANSFERASE-RELATED-RELATED"/>
    <property type="match status" value="1"/>
</dbReference>
<feature type="domain" description="N-acetyltransferase" evidence="4">
    <location>
        <begin position="14"/>
        <end position="157"/>
    </location>
</feature>
<keyword evidence="6" id="KW-1185">Reference proteome</keyword>
<dbReference type="PROSITE" id="PS51186">
    <property type="entry name" value="GNAT"/>
    <property type="match status" value="1"/>
</dbReference>
<dbReference type="Pfam" id="PF00583">
    <property type="entry name" value="Acetyltransf_1"/>
    <property type="match status" value="1"/>
</dbReference>
<keyword evidence="1" id="KW-0808">Transferase</keyword>
<dbReference type="InterPro" id="IPR016181">
    <property type="entry name" value="Acyl_CoA_acyltransferase"/>
</dbReference>
<dbReference type="EMBL" id="JAEVHL010000414">
    <property type="protein sequence ID" value="MBM0279979.1"/>
    <property type="molecule type" value="Genomic_DNA"/>
</dbReference>
<organism evidence="5 6">
    <name type="scientific">Micromonospora tarensis</name>
    <dbReference type="NCBI Taxonomy" id="2806100"/>
    <lineage>
        <taxon>Bacteria</taxon>
        <taxon>Bacillati</taxon>
        <taxon>Actinomycetota</taxon>
        <taxon>Actinomycetes</taxon>
        <taxon>Micromonosporales</taxon>
        <taxon>Micromonosporaceae</taxon>
        <taxon>Micromonospora</taxon>
    </lineage>
</organism>
<proteinExistence type="predicted"/>
<feature type="non-terminal residue" evidence="5">
    <location>
        <position position="195"/>
    </location>
</feature>
<evidence type="ECO:0000313" key="5">
    <source>
        <dbReference type="EMBL" id="MBM0279979.1"/>
    </source>
</evidence>
<reference evidence="5 6" key="1">
    <citation type="submission" date="2021-01" db="EMBL/GenBank/DDBJ databases">
        <title>Draft genome sequence of Micromonospora sp. strain STR1s_6.</title>
        <authorList>
            <person name="Karlyshev A."/>
            <person name="Jawad R."/>
        </authorList>
    </citation>
    <scope>NUCLEOTIDE SEQUENCE [LARGE SCALE GENOMIC DNA]</scope>
    <source>
        <strain evidence="5 6">STR1S-6</strain>
    </source>
</reference>
<name>A0ABS1YRA5_9ACTN</name>
<dbReference type="Proteomes" id="UP000622245">
    <property type="component" value="Unassembled WGS sequence"/>
</dbReference>
<evidence type="ECO:0000256" key="2">
    <source>
        <dbReference type="ARBA" id="ARBA00023315"/>
    </source>
</evidence>
<gene>
    <name evidence="5" type="ORF">JM949_34845</name>
</gene>
<dbReference type="InterPro" id="IPR000182">
    <property type="entry name" value="GNAT_dom"/>
</dbReference>
<evidence type="ECO:0000259" key="4">
    <source>
        <dbReference type="PROSITE" id="PS51186"/>
    </source>
</evidence>
<dbReference type="Gene3D" id="3.40.630.30">
    <property type="match status" value="1"/>
</dbReference>
<dbReference type="PANTHER" id="PTHR43877:SF2">
    <property type="entry name" value="AMINOALKYLPHOSPHONATE N-ACETYLTRANSFERASE-RELATED"/>
    <property type="match status" value="1"/>
</dbReference>
<dbReference type="CDD" id="cd04301">
    <property type="entry name" value="NAT_SF"/>
    <property type="match status" value="1"/>
</dbReference>
<dbReference type="SUPFAM" id="SSF55729">
    <property type="entry name" value="Acyl-CoA N-acyltransferases (Nat)"/>
    <property type="match status" value="1"/>
</dbReference>
<feature type="compositionally biased region" description="Polar residues" evidence="3">
    <location>
        <begin position="168"/>
        <end position="180"/>
    </location>
</feature>
<keyword evidence="2" id="KW-0012">Acyltransferase</keyword>
<evidence type="ECO:0000313" key="6">
    <source>
        <dbReference type="Proteomes" id="UP000622245"/>
    </source>
</evidence>
<accession>A0ABS1YRA5</accession>
<evidence type="ECO:0000256" key="1">
    <source>
        <dbReference type="ARBA" id="ARBA00022679"/>
    </source>
</evidence>
<feature type="region of interest" description="Disordered" evidence="3">
    <location>
        <begin position="155"/>
        <end position="195"/>
    </location>
</feature>
<evidence type="ECO:0000256" key="3">
    <source>
        <dbReference type="SAM" id="MobiDB-lite"/>
    </source>
</evidence>
<comment type="caution">
    <text evidence="5">The sequence shown here is derived from an EMBL/GenBank/DDBJ whole genome shotgun (WGS) entry which is preliminary data.</text>
</comment>